<reference evidence="4" key="3">
    <citation type="submission" date="2018-07" db="EMBL/GenBank/DDBJ databases">
        <authorList>
            <person name="Mckenzie S.K."/>
            <person name="Kronauer D.J.C."/>
        </authorList>
    </citation>
    <scope>NUCLEOTIDE SEQUENCE</scope>
    <source>
        <strain evidence="4">Clonal line C1</strain>
    </source>
</reference>
<accession>A0A026WSN1</accession>
<dbReference type="InterPro" id="IPR001715">
    <property type="entry name" value="CH_dom"/>
</dbReference>
<protein>
    <submittedName>
        <fullName evidence="3">Sperm flagellar protein</fullName>
    </submittedName>
</protein>
<dbReference type="PROSITE" id="PS50021">
    <property type="entry name" value="CH"/>
    <property type="match status" value="1"/>
</dbReference>
<dbReference type="EMBL" id="QOIP01000009">
    <property type="protein sequence ID" value="RLU18275.1"/>
    <property type="molecule type" value="Genomic_DNA"/>
</dbReference>
<dbReference type="OrthoDB" id="193300at2759"/>
<dbReference type="GO" id="GO:0005930">
    <property type="term" value="C:axoneme"/>
    <property type="evidence" value="ECO:0007669"/>
    <property type="project" value="TreeGrafter"/>
</dbReference>
<dbReference type="GO" id="GO:0051493">
    <property type="term" value="P:regulation of cytoskeleton organization"/>
    <property type="evidence" value="ECO:0007669"/>
    <property type="project" value="TreeGrafter"/>
</dbReference>
<proteinExistence type="predicted"/>
<dbReference type="STRING" id="2015173.A0A026WSN1"/>
<keyword evidence="5" id="KW-1185">Reference proteome</keyword>
<feature type="domain" description="Calponin-homology (CH)" evidence="2">
    <location>
        <begin position="8"/>
        <end position="113"/>
    </location>
</feature>
<evidence type="ECO:0000313" key="6">
    <source>
        <dbReference type="Proteomes" id="UP000279307"/>
    </source>
</evidence>
<keyword evidence="3" id="KW-0966">Cell projection</keyword>
<dbReference type="Pfam" id="PF06294">
    <property type="entry name" value="CH_2"/>
    <property type="match status" value="1"/>
</dbReference>
<keyword evidence="1" id="KW-0175">Coiled coil</keyword>
<evidence type="ECO:0000259" key="2">
    <source>
        <dbReference type="PROSITE" id="PS50021"/>
    </source>
</evidence>
<keyword evidence="3" id="KW-0969">Cilium</keyword>
<dbReference type="InterPro" id="IPR010441">
    <property type="entry name" value="CH_2"/>
</dbReference>
<reference evidence="3 5" key="1">
    <citation type="journal article" date="2014" name="Curr. Biol.">
        <title>The genome of the clonal raider ant Cerapachys biroi.</title>
        <authorList>
            <person name="Oxley P.R."/>
            <person name="Ji L."/>
            <person name="Fetter-Pruneda I."/>
            <person name="McKenzie S.K."/>
            <person name="Li C."/>
            <person name="Hu H."/>
            <person name="Zhang G."/>
            <person name="Kronauer D.J."/>
        </authorList>
    </citation>
    <scope>NUCLEOTIDE SEQUENCE [LARGE SCALE GENOMIC DNA]</scope>
</reference>
<dbReference type="AlphaFoldDB" id="A0A026WSN1"/>
<dbReference type="SUPFAM" id="SSF47576">
    <property type="entry name" value="Calponin-homology domain, CH-domain"/>
    <property type="match status" value="1"/>
</dbReference>
<dbReference type="PANTHER" id="PTHR12509">
    <property type="entry name" value="SPERMATOGENESIS-ASSOCIATED 4-RELATED"/>
    <property type="match status" value="1"/>
</dbReference>
<dbReference type="OMA" id="LKLANWE"/>
<dbReference type="PANTHER" id="PTHR12509:SF9">
    <property type="entry name" value="SPERM FLAGELLAR PROTEIN 1 ISOFORM X1"/>
    <property type="match status" value="1"/>
</dbReference>
<name>A0A026WSN1_OOCBI</name>
<dbReference type="FunFam" id="1.10.418.10:FF:000059">
    <property type="entry name" value="RIKEN cDNA 6430531B16 gene"/>
    <property type="match status" value="1"/>
</dbReference>
<dbReference type="InterPro" id="IPR036872">
    <property type="entry name" value="CH_dom_sf"/>
</dbReference>
<organism evidence="3 5">
    <name type="scientific">Ooceraea biroi</name>
    <name type="common">Clonal raider ant</name>
    <name type="synonym">Cerapachys biroi</name>
    <dbReference type="NCBI Taxonomy" id="2015173"/>
    <lineage>
        <taxon>Eukaryota</taxon>
        <taxon>Metazoa</taxon>
        <taxon>Ecdysozoa</taxon>
        <taxon>Arthropoda</taxon>
        <taxon>Hexapoda</taxon>
        <taxon>Insecta</taxon>
        <taxon>Pterygota</taxon>
        <taxon>Neoptera</taxon>
        <taxon>Endopterygota</taxon>
        <taxon>Hymenoptera</taxon>
        <taxon>Apocrita</taxon>
        <taxon>Aculeata</taxon>
        <taxon>Formicoidea</taxon>
        <taxon>Formicidae</taxon>
        <taxon>Dorylinae</taxon>
        <taxon>Ooceraea</taxon>
    </lineage>
</organism>
<dbReference type="InterPro" id="IPR052111">
    <property type="entry name" value="Spermatogenesis_Ciliary_MAP"/>
</dbReference>
<sequence length="229" mass="26083">MNANSETGDHLGEIYEWIDQIKLSRPKRNIARDFSDGVLMAELLKRYYPKHVDVHNYVAGNSITKKVDNWCTLNRKVLSKIDMKLGKEVINQLANSQPGVIEKVLADLRAKIMKDSIADRDSLYSSHEGGKGETVKSMLSLDEVENKTVPRHVFIRLKQELQEKNDEIATLQQKILHLENIMRLKNQRIDDLTAQIMRPSSERNVTSIPRPHVIGSSILKLCASTKLSQ</sequence>
<evidence type="ECO:0000313" key="5">
    <source>
        <dbReference type="Proteomes" id="UP000053097"/>
    </source>
</evidence>
<evidence type="ECO:0000256" key="1">
    <source>
        <dbReference type="SAM" id="Coils"/>
    </source>
</evidence>
<dbReference type="Gene3D" id="1.10.418.10">
    <property type="entry name" value="Calponin-like domain"/>
    <property type="match status" value="1"/>
</dbReference>
<evidence type="ECO:0000313" key="3">
    <source>
        <dbReference type="EMBL" id="EZA58656.1"/>
    </source>
</evidence>
<dbReference type="GO" id="GO:0008017">
    <property type="term" value="F:microtubule binding"/>
    <property type="evidence" value="ECO:0007669"/>
    <property type="project" value="TreeGrafter"/>
</dbReference>
<feature type="coiled-coil region" evidence="1">
    <location>
        <begin position="154"/>
        <end position="181"/>
    </location>
</feature>
<dbReference type="EMBL" id="KK107119">
    <property type="protein sequence ID" value="EZA58656.1"/>
    <property type="molecule type" value="Genomic_DNA"/>
</dbReference>
<gene>
    <name evidence="4" type="ORF">DMN91_008631</name>
    <name evidence="3" type="ORF">X777_14825</name>
</gene>
<dbReference type="Proteomes" id="UP000279307">
    <property type="component" value="Chromosome 9"/>
</dbReference>
<dbReference type="Proteomes" id="UP000053097">
    <property type="component" value="Unassembled WGS sequence"/>
</dbReference>
<reference evidence="4 6" key="2">
    <citation type="journal article" date="2018" name="Genome Res.">
        <title>The genomic architecture and molecular evolution of ant odorant receptors.</title>
        <authorList>
            <person name="McKenzie S.K."/>
            <person name="Kronauer D.J.C."/>
        </authorList>
    </citation>
    <scope>NUCLEOTIDE SEQUENCE [LARGE SCALE GENOMIC DNA]</scope>
    <source>
        <strain evidence="4">Clonal line C1</strain>
    </source>
</reference>
<evidence type="ECO:0000313" key="4">
    <source>
        <dbReference type="EMBL" id="RLU18275.1"/>
    </source>
</evidence>
<keyword evidence="3" id="KW-0282">Flagellum</keyword>